<protein>
    <submittedName>
        <fullName evidence="1">Uncharacterized protein</fullName>
    </submittedName>
</protein>
<gene>
    <name evidence="1" type="ORF">LPJ66_002459</name>
</gene>
<reference evidence="1" key="1">
    <citation type="submission" date="2022-07" db="EMBL/GenBank/DDBJ databases">
        <title>Phylogenomic reconstructions and comparative analyses of Kickxellomycotina fungi.</title>
        <authorList>
            <person name="Reynolds N.K."/>
            <person name="Stajich J.E."/>
            <person name="Barry K."/>
            <person name="Grigoriev I.V."/>
            <person name="Crous P."/>
            <person name="Smith M.E."/>
        </authorList>
    </citation>
    <scope>NUCLEOTIDE SEQUENCE</scope>
    <source>
        <strain evidence="1">Benny 63K</strain>
    </source>
</reference>
<organism evidence="1 2">
    <name type="scientific">Kickxella alabastrina</name>
    <dbReference type="NCBI Taxonomy" id="61397"/>
    <lineage>
        <taxon>Eukaryota</taxon>
        <taxon>Fungi</taxon>
        <taxon>Fungi incertae sedis</taxon>
        <taxon>Zoopagomycota</taxon>
        <taxon>Kickxellomycotina</taxon>
        <taxon>Kickxellomycetes</taxon>
        <taxon>Kickxellales</taxon>
        <taxon>Kickxellaceae</taxon>
        <taxon>Kickxella</taxon>
    </lineage>
</organism>
<comment type="caution">
    <text evidence="1">The sequence shown here is derived from an EMBL/GenBank/DDBJ whole genome shotgun (WGS) entry which is preliminary data.</text>
</comment>
<dbReference type="EMBL" id="JANBPG010000199">
    <property type="protein sequence ID" value="KAJ1898903.1"/>
    <property type="molecule type" value="Genomic_DNA"/>
</dbReference>
<evidence type="ECO:0000313" key="1">
    <source>
        <dbReference type="EMBL" id="KAJ1898903.1"/>
    </source>
</evidence>
<dbReference type="Proteomes" id="UP001150581">
    <property type="component" value="Unassembled WGS sequence"/>
</dbReference>
<keyword evidence="2" id="KW-1185">Reference proteome</keyword>
<accession>A0ACC1IQC8</accession>
<proteinExistence type="predicted"/>
<evidence type="ECO:0000313" key="2">
    <source>
        <dbReference type="Proteomes" id="UP001150581"/>
    </source>
</evidence>
<name>A0ACC1IQC8_9FUNG</name>
<sequence>MAHRNIDTESDLTSLSNLPSLILANIFAHSDPSRWWVLGNTKFCSIIDTTSFRCSWVCHLANNCNIAAKHITRIEDITDICDSTLRPISDLVGSDSWLSEVFVHALNAHRPRLLRALAPGLLWTAVLSGKQKVAYLVAQCSDAKLDILEGKFIRDLLVQQPSLWVLELFATSCPDISKFSGRDNCFDMALVVDWVLASRVDLLGFLADHDLEIPVRSLIEYALGASTPATVELLMRCSAGQRNELSWNDLLLMASAEASTRADVFELVVNKTEPSIVWAFAASCLAAHALLDNSAYQKFSVLRGLPNAELWIVRSIGGQTPIQRVCEKLTFENLTSLTPFIRDYLDLGVSAVDMPSIVATLCH</sequence>